<evidence type="ECO:0000256" key="7">
    <source>
        <dbReference type="ARBA" id="ARBA00023157"/>
    </source>
</evidence>
<evidence type="ECO:0000313" key="13">
    <source>
        <dbReference type="Proteomes" id="UP000472276"/>
    </source>
</evidence>
<dbReference type="Gene3D" id="2.60.120.40">
    <property type="match status" value="1"/>
</dbReference>
<dbReference type="Proteomes" id="UP000472276">
    <property type="component" value="Unassembled WGS sequence"/>
</dbReference>
<dbReference type="Gene3D" id="1.10.640.10">
    <property type="entry name" value="Haem peroxidase domain superfamily, animal type"/>
    <property type="match status" value="1"/>
</dbReference>
<dbReference type="KEGG" id="oau:116332386"/>
<evidence type="ECO:0000256" key="2">
    <source>
        <dbReference type="ARBA" id="ARBA00022617"/>
    </source>
</evidence>
<evidence type="ECO:0000256" key="5">
    <source>
        <dbReference type="ARBA" id="ARBA00023002"/>
    </source>
</evidence>
<dbReference type="RefSeq" id="XP_039476828.1">
    <property type="nucleotide sequence ID" value="XM_039620894.1"/>
</dbReference>
<keyword evidence="6 9" id="KW-0408">Iron</keyword>
<keyword evidence="4" id="KW-0732">Signal</keyword>
<evidence type="ECO:0000256" key="10">
    <source>
        <dbReference type="SAM" id="MobiDB-lite"/>
    </source>
</evidence>
<organism evidence="12 13">
    <name type="scientific">Oreochromis aureus</name>
    <name type="common">Israeli tilapia</name>
    <name type="synonym">Chromis aureus</name>
    <dbReference type="NCBI Taxonomy" id="47969"/>
    <lineage>
        <taxon>Eukaryota</taxon>
        <taxon>Metazoa</taxon>
        <taxon>Chordata</taxon>
        <taxon>Craniata</taxon>
        <taxon>Vertebrata</taxon>
        <taxon>Euteleostomi</taxon>
        <taxon>Actinopterygii</taxon>
        <taxon>Neopterygii</taxon>
        <taxon>Teleostei</taxon>
        <taxon>Neoteleostei</taxon>
        <taxon>Acanthomorphata</taxon>
        <taxon>Ovalentaria</taxon>
        <taxon>Cichlomorphae</taxon>
        <taxon>Cichliformes</taxon>
        <taxon>Cichlidae</taxon>
        <taxon>African cichlids</taxon>
        <taxon>Pseudocrenilabrinae</taxon>
        <taxon>Oreochromini</taxon>
        <taxon>Oreochromis</taxon>
    </lineage>
</organism>
<proteinExistence type="inferred from homology"/>
<evidence type="ECO:0000256" key="8">
    <source>
        <dbReference type="ARBA" id="ARBA00061342"/>
    </source>
</evidence>
<feature type="compositionally biased region" description="Low complexity" evidence="10">
    <location>
        <begin position="786"/>
        <end position="799"/>
    </location>
</feature>
<reference evidence="12" key="1">
    <citation type="submission" date="2025-08" db="UniProtKB">
        <authorList>
            <consortium name="Ensembl"/>
        </authorList>
    </citation>
    <scope>IDENTIFICATION</scope>
</reference>
<protein>
    <recommendedName>
        <fullName evidence="11">C1q domain-containing protein</fullName>
    </recommendedName>
</protein>
<evidence type="ECO:0000256" key="1">
    <source>
        <dbReference type="ARBA" id="ARBA00001970"/>
    </source>
</evidence>
<evidence type="ECO:0000256" key="4">
    <source>
        <dbReference type="ARBA" id="ARBA00022729"/>
    </source>
</evidence>
<dbReference type="AlphaFoldDB" id="A0A668VMC3"/>
<feature type="binding site" description="axial binding residue" evidence="9">
    <location>
        <position position="533"/>
    </location>
    <ligand>
        <name>heme b</name>
        <dbReference type="ChEBI" id="CHEBI:60344"/>
    </ligand>
    <ligandPart>
        <name>Fe</name>
        <dbReference type="ChEBI" id="CHEBI:18248"/>
    </ligandPart>
</feature>
<gene>
    <name evidence="12" type="primary">LOC116332386</name>
</gene>
<dbReference type="FunFam" id="1.10.640.10:FF:000001">
    <property type="entry name" value="Peroxidasin homolog"/>
    <property type="match status" value="1"/>
</dbReference>
<dbReference type="SUPFAM" id="SSF49842">
    <property type="entry name" value="TNF-like"/>
    <property type="match status" value="1"/>
</dbReference>
<evidence type="ECO:0000259" key="11">
    <source>
        <dbReference type="PROSITE" id="PS50871"/>
    </source>
</evidence>
<reference evidence="12" key="2">
    <citation type="submission" date="2025-09" db="UniProtKB">
        <authorList>
            <consortium name="Ensembl"/>
        </authorList>
    </citation>
    <scope>IDENTIFICATION</scope>
</reference>
<dbReference type="SUPFAM" id="SSF48113">
    <property type="entry name" value="Heme-dependent peroxidases"/>
    <property type="match status" value="1"/>
</dbReference>
<accession>A0A668VMC3</accession>
<dbReference type="InterPro" id="IPR008983">
    <property type="entry name" value="Tumour_necrosis_fac-like_dom"/>
</dbReference>
<dbReference type="Pfam" id="PF03098">
    <property type="entry name" value="An_peroxidase"/>
    <property type="match status" value="1"/>
</dbReference>
<dbReference type="PANTHER" id="PTHR11475">
    <property type="entry name" value="OXIDASE/PEROXIDASE"/>
    <property type="match status" value="1"/>
</dbReference>
<dbReference type="InterPro" id="IPR001073">
    <property type="entry name" value="C1q_dom"/>
</dbReference>
<evidence type="ECO:0000256" key="6">
    <source>
        <dbReference type="ARBA" id="ARBA00023004"/>
    </source>
</evidence>
<dbReference type="InterPro" id="IPR037120">
    <property type="entry name" value="Haem_peroxidase_sf_animal"/>
</dbReference>
<keyword evidence="13" id="KW-1185">Reference proteome</keyword>
<evidence type="ECO:0000313" key="12">
    <source>
        <dbReference type="Ensembl" id="ENSOABP00000052102.2"/>
    </source>
</evidence>
<dbReference type="GO" id="GO:0005615">
    <property type="term" value="C:extracellular space"/>
    <property type="evidence" value="ECO:0007669"/>
    <property type="project" value="TreeGrafter"/>
</dbReference>
<dbReference type="SMART" id="SM00110">
    <property type="entry name" value="C1Q"/>
    <property type="match status" value="1"/>
</dbReference>
<comment type="cofactor">
    <cofactor evidence="1">
        <name>heme b</name>
        <dbReference type="ChEBI" id="CHEBI:60344"/>
    </cofactor>
</comment>
<dbReference type="RefSeq" id="XP_031611184.1">
    <property type="nucleotide sequence ID" value="XM_031755324.2"/>
</dbReference>
<feature type="region of interest" description="Disordered" evidence="10">
    <location>
        <begin position="771"/>
        <end position="802"/>
    </location>
</feature>
<evidence type="ECO:0000256" key="9">
    <source>
        <dbReference type="PIRSR" id="PIRSR619791-2"/>
    </source>
</evidence>
<dbReference type="PROSITE" id="PS50871">
    <property type="entry name" value="C1Q"/>
    <property type="match status" value="1"/>
</dbReference>
<sequence>MLRRMTYLSTGPIKHLRYSEQHRLLTAAGGCNRTSEYRRFSSIAEMNRFLCLLAVGLYLCLQCQVNEAHLSQSFIENTVMAAKAKVDAAYRYSRQQSLDRVRRNAHYADVVRLMKQPRGVSRIAVRSADYLATSLQMITESLEKRHKRSINATDLISKENLQALIDLTGCSPRHRIPSCGTTQNLHTYRTASSVCNNRRNTRWGASNTPFLRWLPAEYEDGTSTPRGWTRDQAVNDHILPLVREVSNRILPTPTADVQSDPLYTFLVTIFGQFTDHDLTFTPTSPSIASFSDGINCGKTCTRRDPCFPIDIPENDPRFGSNSEDECIPFTRSAPACGSGNTGFNFGASTVREQINTLTSFLDAGEVYGSDEAKARSLRDLTSDKGLLRVNEIFNDTGRELLPFSSMGTNMCATRARITNTSNAVEVPCFFAGDDRSTENTALAALHTVLLREHNRLARALACLNPQWDGERLYQEARKIVGAYLQVMTFRDFLHHIVGPDYIAKQLSTYPGYDEDVNPGIANVFAVAAFRFAHLMIQPFIFRLDEQYEEHPQYPSELLHKNFFTSWRIIFEGGVDPVMRGLVGRPAKLNTQQHMMTEELTDRLFKFSSRVALDLGSLNMQRGRDHGIPGYNKWRRFCGLSEPQTLEELAEVLNNTDLAQRLLNLYGTPDNIDVWLGGVSEPFVHGGRVGPLFACLISTQFQKIRQGDRLWWENDGVFTEAQKQSLRQTSMARIICDNTGITEVPENPFLYRPRGYGYTQCDNIPHFDLSPWKEGDLDSNESSGSYESPETEAPYTPTPTDNQQNIAFSMRLGSNSPKAGYPIIFHDVIYNGQNSYNTENGIFTCETPGVYEFEFSLTIYQKSASVDLVRNGKRILHSYTTKHSGYLMASGSIYVQLESGDKVWLVAQNSANGITSNSYFNGHLLFEV</sequence>
<dbReference type="InterPro" id="IPR019791">
    <property type="entry name" value="Haem_peroxidase_animal"/>
</dbReference>
<keyword evidence="5" id="KW-0560">Oxidoreductase</keyword>
<comment type="similarity">
    <text evidence="8">Belongs to the peroxidase family. XPO subfamily.</text>
</comment>
<dbReference type="Pfam" id="PF00386">
    <property type="entry name" value="C1q"/>
    <property type="match status" value="1"/>
</dbReference>
<dbReference type="Ensembl" id="ENSOABT00000053434.2">
    <property type="protein sequence ID" value="ENSOABP00000052102.2"/>
    <property type="gene ID" value="ENSOABG00000022980.2"/>
</dbReference>
<dbReference type="GO" id="GO:0020037">
    <property type="term" value="F:heme binding"/>
    <property type="evidence" value="ECO:0007669"/>
    <property type="project" value="InterPro"/>
</dbReference>
<dbReference type="PRINTS" id="PR00457">
    <property type="entry name" value="ANPEROXIDASE"/>
</dbReference>
<dbReference type="PRINTS" id="PR00007">
    <property type="entry name" value="COMPLEMNTC1Q"/>
</dbReference>
<dbReference type="InterPro" id="IPR010255">
    <property type="entry name" value="Haem_peroxidase_sf"/>
</dbReference>
<dbReference type="GO" id="GO:0046872">
    <property type="term" value="F:metal ion binding"/>
    <property type="evidence" value="ECO:0007669"/>
    <property type="project" value="UniProtKB-KW"/>
</dbReference>
<keyword evidence="3 9" id="KW-0479">Metal-binding</keyword>
<feature type="domain" description="C1q" evidence="11">
    <location>
        <begin position="800"/>
        <end position="927"/>
    </location>
</feature>
<name>A0A668VMC3_OREAU</name>
<dbReference type="GO" id="GO:0004601">
    <property type="term" value="F:peroxidase activity"/>
    <property type="evidence" value="ECO:0007669"/>
    <property type="project" value="InterPro"/>
</dbReference>
<dbReference type="GO" id="GO:0006979">
    <property type="term" value="P:response to oxidative stress"/>
    <property type="evidence" value="ECO:0007669"/>
    <property type="project" value="InterPro"/>
</dbReference>
<evidence type="ECO:0000256" key="3">
    <source>
        <dbReference type="ARBA" id="ARBA00022723"/>
    </source>
</evidence>
<keyword evidence="2 9" id="KW-0349">Heme</keyword>
<dbReference type="PROSITE" id="PS50292">
    <property type="entry name" value="PEROXIDASE_3"/>
    <property type="match status" value="1"/>
</dbReference>
<keyword evidence="7" id="KW-1015">Disulfide bond</keyword>
<dbReference type="GeneID" id="116332386"/>
<dbReference type="PANTHER" id="PTHR11475:SF63">
    <property type="entry name" value="EOSINOPHIL PEROXIDASE"/>
    <property type="match status" value="1"/>
</dbReference>